<dbReference type="InterPro" id="IPR036837">
    <property type="entry name" value="Cation_efflux_CTD_sf"/>
</dbReference>
<feature type="domain" description="Cation efflux protein transmembrane" evidence="8">
    <location>
        <begin position="69"/>
        <end position="197"/>
    </location>
</feature>
<dbReference type="InterPro" id="IPR002524">
    <property type="entry name" value="Cation_efflux"/>
</dbReference>
<keyword evidence="2 7" id="KW-0812">Transmembrane</keyword>
<feature type="compositionally biased region" description="Gly residues" evidence="6">
    <location>
        <begin position="508"/>
        <end position="517"/>
    </location>
</feature>
<protein>
    <recommendedName>
        <fullName evidence="8">Cation efflux protein transmembrane domain-containing protein</fullName>
    </recommendedName>
</protein>
<feature type="region of interest" description="Disordered" evidence="6">
    <location>
        <begin position="226"/>
        <end position="269"/>
    </location>
</feature>
<feature type="transmembrane region" description="Helical" evidence="7">
    <location>
        <begin position="583"/>
        <end position="605"/>
    </location>
</feature>
<dbReference type="PANTHER" id="PTHR11562">
    <property type="entry name" value="CATION EFFLUX PROTEIN/ ZINC TRANSPORTER"/>
    <property type="match status" value="1"/>
</dbReference>
<dbReference type="InterPro" id="IPR058533">
    <property type="entry name" value="Cation_efflux_TM"/>
</dbReference>
<dbReference type="SUPFAM" id="SSF160240">
    <property type="entry name" value="Cation efflux protein cytoplasmic domain-like"/>
    <property type="match status" value="1"/>
</dbReference>
<dbReference type="EMBL" id="MU069768">
    <property type="protein sequence ID" value="KAF5834229.1"/>
    <property type="molecule type" value="Genomic_DNA"/>
</dbReference>
<dbReference type="Proteomes" id="UP000815325">
    <property type="component" value="Unassembled WGS sequence"/>
</dbReference>
<evidence type="ECO:0000256" key="3">
    <source>
        <dbReference type="ARBA" id="ARBA00022906"/>
    </source>
</evidence>
<feature type="compositionally biased region" description="Acidic residues" evidence="6">
    <location>
        <begin position="540"/>
        <end position="550"/>
    </location>
</feature>
<dbReference type="PANTHER" id="PTHR11562:SF17">
    <property type="entry name" value="RE54080P-RELATED"/>
    <property type="match status" value="1"/>
</dbReference>
<keyword evidence="5 7" id="KW-0472">Membrane</keyword>
<keyword evidence="3" id="KW-0864">Zinc transport</keyword>
<feature type="domain" description="Cation efflux protein transmembrane" evidence="8">
    <location>
        <begin position="569"/>
        <end position="643"/>
    </location>
</feature>
<feature type="compositionally biased region" description="Basic residues" evidence="6">
    <location>
        <begin position="413"/>
        <end position="426"/>
    </location>
</feature>
<keyword evidence="3" id="KW-0813">Transport</keyword>
<feature type="transmembrane region" description="Helical" evidence="7">
    <location>
        <begin position="134"/>
        <end position="155"/>
    </location>
</feature>
<accession>A0ABQ7GHY8</accession>
<evidence type="ECO:0000256" key="4">
    <source>
        <dbReference type="ARBA" id="ARBA00022989"/>
    </source>
</evidence>
<comment type="caution">
    <text evidence="9">The sequence shown here is derived from an EMBL/GenBank/DDBJ whole genome shotgun (WGS) entry which is preliminary data.</text>
</comment>
<evidence type="ECO:0000256" key="6">
    <source>
        <dbReference type="SAM" id="MobiDB-lite"/>
    </source>
</evidence>
<name>A0ABQ7GHY8_DUNSA</name>
<feature type="transmembrane region" description="Helical" evidence="7">
    <location>
        <begin position="69"/>
        <end position="90"/>
    </location>
</feature>
<evidence type="ECO:0000256" key="5">
    <source>
        <dbReference type="ARBA" id="ARBA00023136"/>
    </source>
</evidence>
<evidence type="ECO:0000259" key="8">
    <source>
        <dbReference type="Pfam" id="PF01545"/>
    </source>
</evidence>
<keyword evidence="3" id="KW-0406">Ion transport</keyword>
<dbReference type="SUPFAM" id="SSF161111">
    <property type="entry name" value="Cation efflux protein transmembrane domain-like"/>
    <property type="match status" value="2"/>
</dbReference>
<evidence type="ECO:0000313" key="9">
    <source>
        <dbReference type="EMBL" id="KAF5834229.1"/>
    </source>
</evidence>
<dbReference type="InterPro" id="IPR050681">
    <property type="entry name" value="CDF/SLC30A"/>
</dbReference>
<sequence length="733" mass="78046">MVPVPTVEDGDALPLLPASSSASELAASKGLASFPAKDVPTTDCNPHEPCFLRGGQEATPPQKQVQNKLLAALVLCVLFTALEFFGGFWAHSVAILADAAHMLSDAAGFGISLFAACAVTWRGHTSYSYGFHRVEIIGALLSTLMIWGVTGALVWEAIERILYPEPVNGKLMFIIACAGILFNVAIGFVLGAHHHHGLASHSGEGSCGGHSHSHAHAHEGCEHAHVGGHCHSHSHSQAHEGHGHAHVGGQCHSHSHSQAHEGHGHAHVGGHCHSHSHACSHGHGHSHHVCGHDATQLDAVAALKKPHEDDIQVPGCLDEGACKEGVVGLCNGKTGARFCNGKVGGEVCLSSATKVLAGEQHCEEDHPLSSAGGEMEVCCSKPHLHHRHPVPNGVLPHAHLDSSHAHVGSGCGHAHHHHLDHHHHHSKQDGLEVPDATSKGCCSSPAHHHHHHHHGDLSSTVPATLHVHADHPNGCGGHAAAHHHHHHQELHHVHLNENSGAKVPHAHGSGGAAGCCGGHEQTHTHSHQNQSPSSDGGNNNDDDDDDDDDDCNHGDHEGDGHASGHGHAHGGCCHQNMNMRSALLHVLGDLLQSIGVALAGLLIWIKQDDPRWTLADPICTFIFAALVLYMTQGIIRDIMRILMQRTPVQHDLAEISDSMFKVKGVHDVHDLHVWDLSLGLPILSAHVNVGAEASADRVLKRLERLFRRRGIRHSTVQVCNLSASPRPRRDSLV</sequence>
<dbReference type="Pfam" id="PF01545">
    <property type="entry name" value="Cation_efflux"/>
    <property type="match status" value="2"/>
</dbReference>
<dbReference type="Gene3D" id="1.20.1510.10">
    <property type="entry name" value="Cation efflux protein transmembrane domain"/>
    <property type="match status" value="2"/>
</dbReference>
<keyword evidence="10" id="KW-1185">Reference proteome</keyword>
<organism evidence="9 10">
    <name type="scientific">Dunaliella salina</name>
    <name type="common">Green alga</name>
    <name type="synonym">Protococcus salinus</name>
    <dbReference type="NCBI Taxonomy" id="3046"/>
    <lineage>
        <taxon>Eukaryota</taxon>
        <taxon>Viridiplantae</taxon>
        <taxon>Chlorophyta</taxon>
        <taxon>core chlorophytes</taxon>
        <taxon>Chlorophyceae</taxon>
        <taxon>CS clade</taxon>
        <taxon>Chlamydomonadales</taxon>
        <taxon>Dunaliellaceae</taxon>
        <taxon>Dunaliella</taxon>
    </lineage>
</organism>
<evidence type="ECO:0000256" key="2">
    <source>
        <dbReference type="ARBA" id="ARBA00022692"/>
    </source>
</evidence>
<feature type="compositionally biased region" description="Basic residues" evidence="6">
    <location>
        <begin position="226"/>
        <end position="236"/>
    </location>
</feature>
<keyword evidence="4 7" id="KW-1133">Transmembrane helix</keyword>
<dbReference type="InterPro" id="IPR027469">
    <property type="entry name" value="Cation_efflux_TMD_sf"/>
</dbReference>
<gene>
    <name evidence="9" type="ORF">DUNSADRAFT_9182</name>
</gene>
<evidence type="ECO:0000256" key="7">
    <source>
        <dbReference type="SAM" id="Phobius"/>
    </source>
</evidence>
<feature type="region of interest" description="Disordered" evidence="6">
    <location>
        <begin position="390"/>
        <end position="569"/>
    </location>
</feature>
<evidence type="ECO:0000313" key="10">
    <source>
        <dbReference type="Proteomes" id="UP000815325"/>
    </source>
</evidence>
<feature type="compositionally biased region" description="Basic residues" evidence="6">
    <location>
        <begin position="480"/>
        <end position="489"/>
    </location>
</feature>
<feature type="transmembrane region" description="Helical" evidence="7">
    <location>
        <begin position="102"/>
        <end position="122"/>
    </location>
</feature>
<reference evidence="9" key="1">
    <citation type="submission" date="2017-08" db="EMBL/GenBank/DDBJ databases">
        <authorList>
            <person name="Polle J.E."/>
            <person name="Barry K."/>
            <person name="Cushman J."/>
            <person name="Schmutz J."/>
            <person name="Tran D."/>
            <person name="Hathwaick L.T."/>
            <person name="Yim W.C."/>
            <person name="Jenkins J."/>
            <person name="Mckie-Krisberg Z.M."/>
            <person name="Prochnik S."/>
            <person name="Lindquist E."/>
            <person name="Dockter R.B."/>
            <person name="Adam C."/>
            <person name="Molina H."/>
            <person name="Bunkerborg J."/>
            <person name="Jin E."/>
            <person name="Buchheim M."/>
            <person name="Magnuson J."/>
        </authorList>
    </citation>
    <scope>NUCLEOTIDE SEQUENCE</scope>
    <source>
        <strain evidence="9">CCAP 19/18</strain>
    </source>
</reference>
<feature type="compositionally biased region" description="Basic and acidic residues" evidence="6">
    <location>
        <begin position="551"/>
        <end position="562"/>
    </location>
</feature>
<feature type="transmembrane region" description="Helical" evidence="7">
    <location>
        <begin position="171"/>
        <end position="192"/>
    </location>
</feature>
<dbReference type="NCBIfam" id="TIGR01297">
    <property type="entry name" value="CDF"/>
    <property type="match status" value="2"/>
</dbReference>
<keyword evidence="3" id="KW-0862">Zinc</keyword>
<evidence type="ECO:0000256" key="1">
    <source>
        <dbReference type="ARBA" id="ARBA00004141"/>
    </source>
</evidence>
<feature type="transmembrane region" description="Helical" evidence="7">
    <location>
        <begin position="611"/>
        <end position="635"/>
    </location>
</feature>
<proteinExistence type="predicted"/>
<comment type="subcellular location">
    <subcellularLocation>
        <location evidence="1">Membrane</location>
        <topology evidence="1">Multi-pass membrane protein</topology>
    </subcellularLocation>
</comment>